<protein>
    <submittedName>
        <fullName evidence="2">Uncharacterized protein</fullName>
    </submittedName>
</protein>
<keyword evidence="1" id="KW-0732">Signal</keyword>
<dbReference type="AlphaFoldDB" id="A0AAR5P8A0"/>
<reference evidence="2" key="2">
    <citation type="submission" date="2024-08" db="UniProtKB">
        <authorList>
            <consortium name="EnsemblMetazoa"/>
        </authorList>
    </citation>
    <scope>IDENTIFICATION</scope>
</reference>
<evidence type="ECO:0000313" key="3">
    <source>
        <dbReference type="Proteomes" id="UP000019118"/>
    </source>
</evidence>
<accession>A0AAR5P8A0</accession>
<reference evidence="3" key="1">
    <citation type="journal article" date="2013" name="Genome Biol.">
        <title>Draft genome of the mountain pine beetle, Dendroctonus ponderosae Hopkins, a major forest pest.</title>
        <authorList>
            <person name="Keeling C.I."/>
            <person name="Yuen M.M."/>
            <person name="Liao N.Y."/>
            <person name="Docking T.R."/>
            <person name="Chan S.K."/>
            <person name="Taylor G.A."/>
            <person name="Palmquist D.L."/>
            <person name="Jackman S.D."/>
            <person name="Nguyen A."/>
            <person name="Li M."/>
            <person name="Henderson H."/>
            <person name="Janes J.K."/>
            <person name="Zhao Y."/>
            <person name="Pandoh P."/>
            <person name="Moore R."/>
            <person name="Sperling F.A."/>
            <person name="Huber D.P."/>
            <person name="Birol I."/>
            <person name="Jones S.J."/>
            <person name="Bohlmann J."/>
        </authorList>
    </citation>
    <scope>NUCLEOTIDE SEQUENCE</scope>
</reference>
<evidence type="ECO:0000256" key="1">
    <source>
        <dbReference type="SAM" id="SignalP"/>
    </source>
</evidence>
<dbReference type="GeneID" id="109535405"/>
<evidence type="ECO:0000313" key="2">
    <source>
        <dbReference type="EnsemblMetazoa" id="XP_019756871.1"/>
    </source>
</evidence>
<sequence length="130" mass="14987">MNLVVLIIVFSIGNIRETFARSVVVSSAIGVQDSEAADARISQNDQKQISGNYISYLDNQAALLVDQIQQYKNKELSKEVQSRIEEFIMLKQQSNNQRQKRRPRLTPCLFKICNMGRKRQHHVLCTYKSD</sequence>
<name>A0AAR5P8A0_DENPD</name>
<feature type="chain" id="PRO_5043759106" evidence="1">
    <location>
        <begin position="21"/>
        <end position="130"/>
    </location>
</feature>
<feature type="signal peptide" evidence="1">
    <location>
        <begin position="1"/>
        <end position="20"/>
    </location>
</feature>
<keyword evidence="3" id="KW-1185">Reference proteome</keyword>
<dbReference type="Proteomes" id="UP000019118">
    <property type="component" value="Unassembled WGS sequence"/>
</dbReference>
<proteinExistence type="predicted"/>
<dbReference type="KEGG" id="dpa:109535405"/>
<organism evidence="2 3">
    <name type="scientific">Dendroctonus ponderosae</name>
    <name type="common">Mountain pine beetle</name>
    <dbReference type="NCBI Taxonomy" id="77166"/>
    <lineage>
        <taxon>Eukaryota</taxon>
        <taxon>Metazoa</taxon>
        <taxon>Ecdysozoa</taxon>
        <taxon>Arthropoda</taxon>
        <taxon>Hexapoda</taxon>
        <taxon>Insecta</taxon>
        <taxon>Pterygota</taxon>
        <taxon>Neoptera</taxon>
        <taxon>Endopterygota</taxon>
        <taxon>Coleoptera</taxon>
        <taxon>Polyphaga</taxon>
        <taxon>Cucujiformia</taxon>
        <taxon>Curculionidae</taxon>
        <taxon>Scolytinae</taxon>
        <taxon>Dendroctonus</taxon>
    </lineage>
</organism>
<dbReference type="EnsemblMetazoa" id="XM_019901312.1">
    <property type="protein sequence ID" value="XP_019756871.1"/>
    <property type="gene ID" value="LOC109535405"/>
</dbReference>
<dbReference type="RefSeq" id="XP_019756871.1">
    <property type="nucleotide sequence ID" value="XM_019901312.2"/>
</dbReference>